<keyword evidence="1" id="KW-0021">Allosteric enzyme</keyword>
<dbReference type="PANTHER" id="PTHR45770">
    <property type="entry name" value="ATP-DEPENDENT 6-PHOSPHOFRUCTOKINASE 1"/>
    <property type="match status" value="1"/>
</dbReference>
<proteinExistence type="predicted"/>
<dbReference type="EMBL" id="CP097506">
    <property type="protein sequence ID" value="URD94485.1"/>
    <property type="molecule type" value="Genomic_DNA"/>
</dbReference>
<dbReference type="InterPro" id="IPR050929">
    <property type="entry name" value="PFKA"/>
</dbReference>
<organism evidence="2 3">
    <name type="scientific">Musa troglodytarum</name>
    <name type="common">fe'i banana</name>
    <dbReference type="NCBI Taxonomy" id="320322"/>
    <lineage>
        <taxon>Eukaryota</taxon>
        <taxon>Viridiplantae</taxon>
        <taxon>Streptophyta</taxon>
        <taxon>Embryophyta</taxon>
        <taxon>Tracheophyta</taxon>
        <taxon>Spermatophyta</taxon>
        <taxon>Magnoliopsida</taxon>
        <taxon>Liliopsida</taxon>
        <taxon>Zingiberales</taxon>
        <taxon>Musaceae</taxon>
        <taxon>Musa</taxon>
    </lineage>
</organism>
<evidence type="ECO:0000313" key="3">
    <source>
        <dbReference type="Proteomes" id="UP001055439"/>
    </source>
</evidence>
<dbReference type="InterPro" id="IPR035966">
    <property type="entry name" value="PKF_sf"/>
</dbReference>
<dbReference type="Proteomes" id="UP001055439">
    <property type="component" value="Chromosome 4"/>
</dbReference>
<protein>
    <submittedName>
        <fullName evidence="2">Phosphofructokinase</fullName>
    </submittedName>
</protein>
<name>A0A9E7JUV0_9LILI</name>
<dbReference type="SUPFAM" id="SSF53784">
    <property type="entry name" value="Phosphofructokinase"/>
    <property type="match status" value="1"/>
</dbReference>
<sequence length="133" mass="14749">MKRRRGDDVILVYDPRPGVTILILELLFSGLCRLLFRKAVQGESIFDETGPRQRVYFEPEDVYACIVTCGGPCPGLATVIKEIVSGLSYMYGVKKIVGKQAYIMGGDGTQNGAAVIFERMTEERNKGIVNDRV</sequence>
<dbReference type="OrthoDB" id="537915at2759"/>
<keyword evidence="3" id="KW-1185">Reference proteome</keyword>
<gene>
    <name evidence="2" type="ORF">MUK42_30787</name>
</gene>
<dbReference type="AlphaFoldDB" id="A0A9E7JUV0"/>
<accession>A0A9E7JUV0</accession>
<evidence type="ECO:0000313" key="2">
    <source>
        <dbReference type="EMBL" id="URD94485.1"/>
    </source>
</evidence>
<dbReference type="GO" id="GO:0003872">
    <property type="term" value="F:6-phosphofructokinase activity"/>
    <property type="evidence" value="ECO:0007669"/>
    <property type="project" value="InterPro"/>
</dbReference>
<dbReference type="Gene3D" id="3.40.50.450">
    <property type="match status" value="1"/>
</dbReference>
<evidence type="ECO:0000256" key="1">
    <source>
        <dbReference type="ARBA" id="ARBA00022533"/>
    </source>
</evidence>
<reference evidence="2" key="1">
    <citation type="submission" date="2022-05" db="EMBL/GenBank/DDBJ databases">
        <title>The Musa troglodytarum L. genome provides insights into the mechanism of non-climacteric behaviour and enrichment of carotenoids.</title>
        <authorList>
            <person name="Wang J."/>
        </authorList>
    </citation>
    <scope>NUCLEOTIDE SEQUENCE</scope>
    <source>
        <tissue evidence="2">Leaf</tissue>
    </source>
</reference>